<reference evidence="2 3" key="1">
    <citation type="journal article" date="2022" name="G3 (Bethesda)">
        <title>Whole-genome sequence and methylome profiling of the almond [Prunus dulcis (Mill.) D.A. Webb] cultivar 'Nonpareil'.</title>
        <authorList>
            <person name="D'Amico-Willman K.M."/>
            <person name="Ouma W.Z."/>
            <person name="Meulia T."/>
            <person name="Sideli G.M."/>
            <person name="Gradziel T.M."/>
            <person name="Fresnedo-Ramirez J."/>
        </authorList>
    </citation>
    <scope>NUCLEOTIDE SEQUENCE [LARGE SCALE GENOMIC DNA]</scope>
    <source>
        <strain evidence="2">Clone GOH B32 T37-40</strain>
    </source>
</reference>
<feature type="compositionally biased region" description="Polar residues" evidence="1">
    <location>
        <begin position="71"/>
        <end position="92"/>
    </location>
</feature>
<dbReference type="AlphaFoldDB" id="A0AAD4USR4"/>
<comment type="caution">
    <text evidence="2">The sequence shown here is derived from an EMBL/GenBank/DDBJ whole genome shotgun (WGS) entry which is preliminary data.</text>
</comment>
<dbReference type="PANTHER" id="PTHR34222">
    <property type="entry name" value="GAG_PRE-INTEGRS DOMAIN-CONTAINING PROTEIN"/>
    <property type="match status" value="1"/>
</dbReference>
<evidence type="ECO:0000313" key="3">
    <source>
        <dbReference type="Proteomes" id="UP001054821"/>
    </source>
</evidence>
<accession>A0AAD4USR4</accession>
<evidence type="ECO:0000256" key="1">
    <source>
        <dbReference type="SAM" id="MobiDB-lite"/>
    </source>
</evidence>
<proteinExistence type="predicted"/>
<feature type="compositionally biased region" description="Low complexity" evidence="1">
    <location>
        <begin position="54"/>
        <end position="63"/>
    </location>
</feature>
<name>A0AAD4USR4_PRUDU</name>
<dbReference type="EMBL" id="JAJFAZ020000067">
    <property type="protein sequence ID" value="KAI5311221.1"/>
    <property type="molecule type" value="Genomic_DNA"/>
</dbReference>
<dbReference type="PANTHER" id="PTHR34222:SF99">
    <property type="entry name" value="PROTEIN, PUTATIVE-RELATED"/>
    <property type="match status" value="1"/>
</dbReference>
<dbReference type="Proteomes" id="UP001054821">
    <property type="component" value="Unassembled WGS sequence"/>
</dbReference>
<gene>
    <name evidence="2" type="ORF">L3X38_000350</name>
</gene>
<protein>
    <submittedName>
        <fullName evidence="2">Uncharacterized protein</fullName>
    </submittedName>
</protein>
<evidence type="ECO:0000313" key="2">
    <source>
        <dbReference type="EMBL" id="KAI5311221.1"/>
    </source>
</evidence>
<sequence length="261" mass="29259">MQLLMGLDESYASTRSNILIITPLPTTRKAYSLILQVEKQRQVATISTGTSESMSMLSLSNNNSKKHNTAKEMSSNRSPYPNDNGNASSNNQREPRHCVYCNGDIHNVKKYFFLKGFPPGHKQKEYCLYDFDNRKFMVSHDVVFHETIFIFLTPNISTTLQPTHSTIPSTDPLYTFNPTRPTTPPSPLSTPPTSSLPIQTIATPNSPSLISSVPTFLYKTNTTSALFHADYPNTTPTPTPPPPLRHTARIPQPFVLLRDFE</sequence>
<organism evidence="2 3">
    <name type="scientific">Prunus dulcis</name>
    <name type="common">Almond</name>
    <name type="synonym">Amygdalus dulcis</name>
    <dbReference type="NCBI Taxonomy" id="3755"/>
    <lineage>
        <taxon>Eukaryota</taxon>
        <taxon>Viridiplantae</taxon>
        <taxon>Streptophyta</taxon>
        <taxon>Embryophyta</taxon>
        <taxon>Tracheophyta</taxon>
        <taxon>Spermatophyta</taxon>
        <taxon>Magnoliopsida</taxon>
        <taxon>eudicotyledons</taxon>
        <taxon>Gunneridae</taxon>
        <taxon>Pentapetalae</taxon>
        <taxon>rosids</taxon>
        <taxon>fabids</taxon>
        <taxon>Rosales</taxon>
        <taxon>Rosaceae</taxon>
        <taxon>Amygdaloideae</taxon>
        <taxon>Amygdaleae</taxon>
        <taxon>Prunus</taxon>
    </lineage>
</organism>
<keyword evidence="3" id="KW-1185">Reference proteome</keyword>
<feature type="region of interest" description="Disordered" evidence="1">
    <location>
        <begin position="54"/>
        <end position="93"/>
    </location>
</feature>